<dbReference type="Pfam" id="PF07690">
    <property type="entry name" value="MFS_1"/>
    <property type="match status" value="1"/>
</dbReference>
<dbReference type="eggNOG" id="COG0477">
    <property type="taxonomic scope" value="Bacteria"/>
</dbReference>
<keyword evidence="3" id="KW-1003">Cell membrane</keyword>
<keyword evidence="4 7" id="KW-0812">Transmembrane</keyword>
<feature type="domain" description="Major facilitator superfamily (MFS) profile" evidence="8">
    <location>
        <begin position="29"/>
        <end position="476"/>
    </location>
</feature>
<dbReference type="PANTHER" id="PTHR42718:SF39">
    <property type="entry name" value="ACTINORHODIN TRANSPORTER-RELATED"/>
    <property type="match status" value="1"/>
</dbReference>
<dbReference type="PANTHER" id="PTHR42718">
    <property type="entry name" value="MAJOR FACILITATOR SUPERFAMILY MULTIDRUG TRANSPORTER MFSC"/>
    <property type="match status" value="1"/>
</dbReference>
<feature type="transmembrane region" description="Helical" evidence="7">
    <location>
        <begin position="216"/>
        <end position="235"/>
    </location>
</feature>
<dbReference type="NCBIfam" id="TIGR00711">
    <property type="entry name" value="efflux_EmrB"/>
    <property type="match status" value="1"/>
</dbReference>
<dbReference type="OrthoDB" id="4365673at2"/>
<dbReference type="InterPro" id="IPR036259">
    <property type="entry name" value="MFS_trans_sf"/>
</dbReference>
<dbReference type="AlphaFoldDB" id="M0QKL8"/>
<proteinExistence type="predicted"/>
<comment type="caution">
    <text evidence="9">The sequence shown here is derived from an EMBL/GenBank/DDBJ whole genome shotgun (WGS) entry which is preliminary data.</text>
</comment>
<dbReference type="EMBL" id="BANX01000020">
    <property type="protein sequence ID" value="GAC68984.1"/>
    <property type="molecule type" value="Genomic_DNA"/>
</dbReference>
<name>M0QKL8_9ACTN</name>
<reference evidence="9 10" key="1">
    <citation type="submission" date="2013-01" db="EMBL/GenBank/DDBJ databases">
        <title>Whole genome shotgun sequence of Gordonia soli NBRC 108243.</title>
        <authorList>
            <person name="Isaki-Nakamura S."/>
            <person name="Hosoyama A."/>
            <person name="Tsuchikane K."/>
            <person name="Ando Y."/>
            <person name="Baba S."/>
            <person name="Ohji S."/>
            <person name="Hamada M."/>
            <person name="Tamura T."/>
            <person name="Yamazoe A."/>
            <person name="Yamazaki S."/>
            <person name="Fujita N."/>
        </authorList>
    </citation>
    <scope>NUCLEOTIDE SEQUENCE [LARGE SCALE GENOMIC DNA]</scope>
    <source>
        <strain evidence="9 10">NBRC 108243</strain>
    </source>
</reference>
<accession>M0QKL8</accession>
<feature type="transmembrane region" description="Helical" evidence="7">
    <location>
        <begin position="25"/>
        <end position="46"/>
    </location>
</feature>
<evidence type="ECO:0000313" key="10">
    <source>
        <dbReference type="Proteomes" id="UP000011666"/>
    </source>
</evidence>
<evidence type="ECO:0000256" key="6">
    <source>
        <dbReference type="ARBA" id="ARBA00023136"/>
    </source>
</evidence>
<evidence type="ECO:0000256" key="3">
    <source>
        <dbReference type="ARBA" id="ARBA00022475"/>
    </source>
</evidence>
<dbReference type="InterPro" id="IPR020846">
    <property type="entry name" value="MFS_dom"/>
</dbReference>
<evidence type="ECO:0000256" key="4">
    <source>
        <dbReference type="ARBA" id="ARBA00022692"/>
    </source>
</evidence>
<evidence type="ECO:0000256" key="2">
    <source>
        <dbReference type="ARBA" id="ARBA00022448"/>
    </source>
</evidence>
<dbReference type="STRING" id="1223545.GS4_20_00490"/>
<feature type="transmembrane region" description="Helical" evidence="7">
    <location>
        <begin position="120"/>
        <end position="145"/>
    </location>
</feature>
<feature type="transmembrane region" description="Helical" evidence="7">
    <location>
        <begin position="152"/>
        <end position="177"/>
    </location>
</feature>
<dbReference type="PRINTS" id="PR01036">
    <property type="entry name" value="TCRTETB"/>
</dbReference>
<keyword evidence="2" id="KW-0813">Transport</keyword>
<evidence type="ECO:0000313" key="9">
    <source>
        <dbReference type="EMBL" id="GAC68984.1"/>
    </source>
</evidence>
<feature type="transmembrane region" description="Helical" evidence="7">
    <location>
        <begin position="66"/>
        <end position="88"/>
    </location>
</feature>
<feature type="transmembrane region" description="Helical" evidence="7">
    <location>
        <begin position="381"/>
        <end position="402"/>
    </location>
</feature>
<dbReference type="SUPFAM" id="SSF103473">
    <property type="entry name" value="MFS general substrate transporter"/>
    <property type="match status" value="2"/>
</dbReference>
<dbReference type="Proteomes" id="UP000011666">
    <property type="component" value="Unassembled WGS sequence"/>
</dbReference>
<evidence type="ECO:0000259" key="8">
    <source>
        <dbReference type="PROSITE" id="PS50850"/>
    </source>
</evidence>
<keyword evidence="5 7" id="KW-1133">Transmembrane helix</keyword>
<dbReference type="InterPro" id="IPR011701">
    <property type="entry name" value="MFS"/>
</dbReference>
<comment type="subcellular location">
    <subcellularLocation>
        <location evidence="1">Cell membrane</location>
        <topology evidence="1">Multi-pass membrane protein</topology>
    </subcellularLocation>
</comment>
<feature type="transmembrane region" description="Helical" evidence="7">
    <location>
        <begin position="95"/>
        <end position="114"/>
    </location>
</feature>
<evidence type="ECO:0000256" key="5">
    <source>
        <dbReference type="ARBA" id="ARBA00022989"/>
    </source>
</evidence>
<dbReference type="CDD" id="cd17321">
    <property type="entry name" value="MFS_MMR_MDR_like"/>
    <property type="match status" value="1"/>
</dbReference>
<dbReference type="Gene3D" id="1.20.1720.10">
    <property type="entry name" value="Multidrug resistance protein D"/>
    <property type="match status" value="1"/>
</dbReference>
<sequence>MTAPGPTADDVRIPSGEPDVRSSRAVWVALAGCLLGVFMQMLDTTIVNIALPDLTVDLGASTAEQLFVLSVYTLAFACSLLTAATLGGRYGRRRIFVLAMVAFTITSVLCGLAQTPAELIVFRATQGVSAAFMSAQTLALIAGLFPKSRHPLVFGIYGAIAGLAAMLGPVLGGLLVTADVWGWGWRTIFFVNVPLAVIATAAAWRRLPQLRDDDPARPDLVGVALSTSGLFLLLYPLAVGREQGWPVHLWVMMAVAVVLFAAFIVVERRLLARGGSPLLRTDLFASRRFAIGLTLSLLFFSVFAGFFFTVSISAQFGLGYSALRTGLLALPFALGAAVGSVVSPIIVQRLAAPRTLCLAVLTVSVGFTWLGFALAPETGTMSIPAVIAPLVVGGLGTGMFVAPLQTTILSDTSEENIGSASGCVPTVQQIGASIGLAVVTIFFFGQVSAEAHDAVPRTKVELSTALENSTVEPLFRTSVADRFADCATAQLTSPHPDRPAPGCETSSSGQTGIAARVVEQSRDDLAVAGRSVAARTFLGGFQHTSWALAGIGVVIAALALALGWNGPRRR</sequence>
<evidence type="ECO:0000256" key="1">
    <source>
        <dbReference type="ARBA" id="ARBA00004651"/>
    </source>
</evidence>
<dbReference type="Gene3D" id="1.20.1250.20">
    <property type="entry name" value="MFS general substrate transporter like domains"/>
    <property type="match status" value="1"/>
</dbReference>
<gene>
    <name evidence="9" type="ORF">GS4_20_00490</name>
</gene>
<feature type="transmembrane region" description="Helical" evidence="7">
    <location>
        <begin position="183"/>
        <end position="204"/>
    </location>
</feature>
<dbReference type="GO" id="GO:0022857">
    <property type="term" value="F:transmembrane transporter activity"/>
    <property type="evidence" value="ECO:0007669"/>
    <property type="project" value="InterPro"/>
</dbReference>
<evidence type="ECO:0000256" key="7">
    <source>
        <dbReference type="SAM" id="Phobius"/>
    </source>
</evidence>
<feature type="transmembrane region" description="Helical" evidence="7">
    <location>
        <begin position="247"/>
        <end position="266"/>
    </location>
</feature>
<keyword evidence="6 7" id="KW-0472">Membrane</keyword>
<feature type="transmembrane region" description="Helical" evidence="7">
    <location>
        <begin position="356"/>
        <end position="375"/>
    </location>
</feature>
<protein>
    <submittedName>
        <fullName evidence="9">Putative drug resistance transporter</fullName>
    </submittedName>
</protein>
<feature type="transmembrane region" description="Helical" evidence="7">
    <location>
        <begin position="287"/>
        <end position="308"/>
    </location>
</feature>
<dbReference type="GO" id="GO:0005886">
    <property type="term" value="C:plasma membrane"/>
    <property type="evidence" value="ECO:0007669"/>
    <property type="project" value="UniProtKB-SubCell"/>
</dbReference>
<organism evidence="9 10">
    <name type="scientific">Gordonia soli NBRC 108243</name>
    <dbReference type="NCBI Taxonomy" id="1223545"/>
    <lineage>
        <taxon>Bacteria</taxon>
        <taxon>Bacillati</taxon>
        <taxon>Actinomycetota</taxon>
        <taxon>Actinomycetes</taxon>
        <taxon>Mycobacteriales</taxon>
        <taxon>Gordoniaceae</taxon>
        <taxon>Gordonia</taxon>
    </lineage>
</organism>
<dbReference type="InterPro" id="IPR004638">
    <property type="entry name" value="EmrB-like"/>
</dbReference>
<keyword evidence="10" id="KW-1185">Reference proteome</keyword>
<dbReference type="PROSITE" id="PS50850">
    <property type="entry name" value="MFS"/>
    <property type="match status" value="1"/>
</dbReference>
<feature type="transmembrane region" description="Helical" evidence="7">
    <location>
        <begin position="545"/>
        <end position="564"/>
    </location>
</feature>
<feature type="transmembrane region" description="Helical" evidence="7">
    <location>
        <begin position="328"/>
        <end position="347"/>
    </location>
</feature>
<dbReference type="RefSeq" id="WP_007621601.1">
    <property type="nucleotide sequence ID" value="NZ_BANX01000020.1"/>
</dbReference>